<evidence type="ECO:0000256" key="4">
    <source>
        <dbReference type="ARBA" id="ARBA00022475"/>
    </source>
</evidence>
<evidence type="ECO:0000256" key="5">
    <source>
        <dbReference type="ARBA" id="ARBA00022692"/>
    </source>
</evidence>
<evidence type="ECO:0000256" key="2">
    <source>
        <dbReference type="ARBA" id="ARBA00009142"/>
    </source>
</evidence>
<feature type="transmembrane region" description="Helical" evidence="8">
    <location>
        <begin position="12"/>
        <end position="30"/>
    </location>
</feature>
<keyword evidence="7 8" id="KW-0472">Membrane</keyword>
<dbReference type="Proteomes" id="UP000198896">
    <property type="component" value="Unassembled WGS sequence"/>
</dbReference>
<comment type="similarity">
    <text evidence="2 8">Belongs to the 4-toluene sulfonate uptake permease (TSUP) (TC 2.A.102) family.</text>
</comment>
<keyword evidence="4 8" id="KW-1003">Cell membrane</keyword>
<evidence type="ECO:0000313" key="9">
    <source>
        <dbReference type="EMBL" id="SFE84132.1"/>
    </source>
</evidence>
<dbReference type="InterPro" id="IPR052017">
    <property type="entry name" value="TSUP"/>
</dbReference>
<keyword evidence="3" id="KW-0813">Transport</keyword>
<feature type="transmembrane region" description="Helical" evidence="8">
    <location>
        <begin position="117"/>
        <end position="147"/>
    </location>
</feature>
<name>A0A1I2DTY6_9FIRM</name>
<dbReference type="Pfam" id="PF01925">
    <property type="entry name" value="TauE"/>
    <property type="match status" value="1"/>
</dbReference>
<feature type="transmembrane region" description="Helical" evidence="8">
    <location>
        <begin position="191"/>
        <end position="208"/>
    </location>
</feature>
<reference evidence="9 10" key="1">
    <citation type="submission" date="2016-10" db="EMBL/GenBank/DDBJ databases">
        <authorList>
            <person name="de Groot N.N."/>
        </authorList>
    </citation>
    <scope>NUCLEOTIDE SEQUENCE [LARGE SCALE GENOMIC DNA]</scope>
    <source>
        <strain evidence="9 10">DSM 9236</strain>
    </source>
</reference>
<dbReference type="PANTHER" id="PTHR30269">
    <property type="entry name" value="TRANSMEMBRANE PROTEIN YFCA"/>
    <property type="match status" value="1"/>
</dbReference>
<keyword evidence="5 8" id="KW-0812">Transmembrane</keyword>
<comment type="subcellular location">
    <subcellularLocation>
        <location evidence="1 8">Cell membrane</location>
        <topology evidence="1 8">Multi-pass membrane protein</topology>
    </subcellularLocation>
</comment>
<evidence type="ECO:0000313" key="10">
    <source>
        <dbReference type="Proteomes" id="UP000198896"/>
    </source>
</evidence>
<keyword evidence="6 8" id="KW-1133">Transmembrane helix</keyword>
<accession>A0A1I2DTY6</accession>
<evidence type="ECO:0000256" key="6">
    <source>
        <dbReference type="ARBA" id="ARBA00022989"/>
    </source>
</evidence>
<keyword evidence="10" id="KW-1185">Reference proteome</keyword>
<sequence>MSAVLIGMSKTGFQGITALTVPYMAIAFGAKESTGIILPKLCMADIIAVCYFRKKADWKAVVRLLPAAVAGFFIAIWVDDQIPASDFRFLLGITLLTVFLVMLWSEFTGSQNRWAHAWWFAPFFGLLGGFVTMIGNAAGAVMAIYLLTMRKEKMEFIGTNAWFFMVVNLLKLPLQILVWHNITFESFRLNLLMLPFLGLGACIGLRIVRRFSDQSFHRFIQIVTAFSIILMITR</sequence>
<dbReference type="AlphaFoldDB" id="A0A1I2DTY6"/>
<evidence type="ECO:0000256" key="8">
    <source>
        <dbReference type="RuleBase" id="RU363041"/>
    </source>
</evidence>
<feature type="transmembrane region" description="Helical" evidence="8">
    <location>
        <begin position="159"/>
        <end position="179"/>
    </location>
</feature>
<dbReference type="GO" id="GO:0005886">
    <property type="term" value="C:plasma membrane"/>
    <property type="evidence" value="ECO:0007669"/>
    <property type="project" value="UniProtKB-SubCell"/>
</dbReference>
<gene>
    <name evidence="9" type="ORF">SAMN05216245_1243</name>
</gene>
<dbReference type="PANTHER" id="PTHR30269:SF23">
    <property type="entry name" value="MEMBRANE TRANSPORTER PROTEIN YDHB-RELATED"/>
    <property type="match status" value="1"/>
</dbReference>
<evidence type="ECO:0000256" key="1">
    <source>
        <dbReference type="ARBA" id="ARBA00004651"/>
    </source>
</evidence>
<evidence type="ECO:0000256" key="7">
    <source>
        <dbReference type="ARBA" id="ARBA00023136"/>
    </source>
</evidence>
<evidence type="ECO:0000256" key="3">
    <source>
        <dbReference type="ARBA" id="ARBA00022448"/>
    </source>
</evidence>
<protein>
    <recommendedName>
        <fullName evidence="8">Probable membrane transporter protein</fullName>
    </recommendedName>
</protein>
<organism evidence="9 10">
    <name type="scientific">Succiniclasticum ruminis DSM 9236</name>
    <dbReference type="NCBI Taxonomy" id="1123323"/>
    <lineage>
        <taxon>Bacteria</taxon>
        <taxon>Bacillati</taxon>
        <taxon>Bacillota</taxon>
        <taxon>Negativicutes</taxon>
        <taxon>Acidaminococcales</taxon>
        <taxon>Acidaminococcaceae</taxon>
        <taxon>Succiniclasticum</taxon>
    </lineage>
</organism>
<feature type="transmembrane region" description="Helical" evidence="8">
    <location>
        <begin position="87"/>
        <end position="105"/>
    </location>
</feature>
<dbReference type="STRING" id="1123323.SAMN05216245_1243"/>
<dbReference type="EMBL" id="FONL01000024">
    <property type="protein sequence ID" value="SFE84132.1"/>
    <property type="molecule type" value="Genomic_DNA"/>
</dbReference>
<feature type="transmembrane region" description="Helical" evidence="8">
    <location>
        <begin position="60"/>
        <end position="78"/>
    </location>
</feature>
<dbReference type="InterPro" id="IPR002781">
    <property type="entry name" value="TM_pro_TauE-like"/>
</dbReference>
<proteinExistence type="inferred from homology"/>
<feature type="transmembrane region" description="Helical" evidence="8">
    <location>
        <begin position="215"/>
        <end position="233"/>
    </location>
</feature>